<evidence type="ECO:0000256" key="1">
    <source>
        <dbReference type="SAM" id="Phobius"/>
    </source>
</evidence>
<evidence type="ECO:0000313" key="4">
    <source>
        <dbReference type="Proteomes" id="UP000435357"/>
    </source>
</evidence>
<keyword evidence="1" id="KW-0812">Transmembrane</keyword>
<dbReference type="InterPro" id="IPR001623">
    <property type="entry name" value="DnaJ_domain"/>
</dbReference>
<name>A0A6N6MBE8_9FLAO</name>
<dbReference type="OrthoDB" id="9779622at2"/>
<dbReference type="Pfam" id="PF00226">
    <property type="entry name" value="DnaJ"/>
    <property type="match status" value="1"/>
</dbReference>
<proteinExistence type="predicted"/>
<organism evidence="3 4">
    <name type="scientific">Salibacter halophilus</name>
    <dbReference type="NCBI Taxonomy" id="1803916"/>
    <lineage>
        <taxon>Bacteria</taxon>
        <taxon>Pseudomonadati</taxon>
        <taxon>Bacteroidota</taxon>
        <taxon>Flavobacteriia</taxon>
        <taxon>Flavobacteriales</taxon>
        <taxon>Salibacteraceae</taxon>
        <taxon>Salibacter</taxon>
    </lineage>
</organism>
<dbReference type="SMART" id="SM00271">
    <property type="entry name" value="DnaJ"/>
    <property type="match status" value="1"/>
</dbReference>
<sequence>MSKYAKWIGGGLGWAVGGPIGAIAGFVLGSLFDNASEVDMYNGKANHDPFQRQRSQTRSGDFTISLLILSAAIMKADGRVMKSELNYVKSFLVKQFGEHKARELVRTLREILDHDVSVRQVSLQIRQNMSHSMRLQLLHYLFGIAHADGKVEQVEFKLLRTISHYLGISDKDFYSISAMFGGAKSSIEDAYKILEVDKNASDSEIKKAYRKMAVKYHPDKVNSLGKDFQQAAKEKFQKVQEAYEQIKKERDMR</sequence>
<feature type="transmembrane region" description="Helical" evidence="1">
    <location>
        <begin position="12"/>
        <end position="32"/>
    </location>
</feature>
<dbReference type="PRINTS" id="PR00625">
    <property type="entry name" value="JDOMAIN"/>
</dbReference>
<dbReference type="SUPFAM" id="SSF46565">
    <property type="entry name" value="Chaperone J-domain"/>
    <property type="match status" value="1"/>
</dbReference>
<comment type="caution">
    <text evidence="3">The sequence shown here is derived from an EMBL/GenBank/DDBJ whole genome shotgun (WGS) entry which is preliminary data.</text>
</comment>
<accession>A0A6N6MBE8</accession>
<dbReference type="InterPro" id="IPR050817">
    <property type="entry name" value="DjlA_DnaK_co-chaperone"/>
</dbReference>
<dbReference type="PANTHER" id="PTHR24074">
    <property type="entry name" value="CO-CHAPERONE PROTEIN DJLA"/>
    <property type="match status" value="1"/>
</dbReference>
<dbReference type="Pfam" id="PF05099">
    <property type="entry name" value="TerB"/>
    <property type="match status" value="1"/>
</dbReference>
<dbReference type="PROSITE" id="PS50076">
    <property type="entry name" value="DNAJ_2"/>
    <property type="match status" value="1"/>
</dbReference>
<dbReference type="Gene3D" id="1.10.287.110">
    <property type="entry name" value="DnaJ domain"/>
    <property type="match status" value="1"/>
</dbReference>
<dbReference type="CDD" id="cd06257">
    <property type="entry name" value="DnaJ"/>
    <property type="match status" value="1"/>
</dbReference>
<keyword evidence="4" id="KW-1185">Reference proteome</keyword>
<evidence type="ECO:0000313" key="3">
    <source>
        <dbReference type="EMBL" id="KAB1064546.1"/>
    </source>
</evidence>
<dbReference type="RefSeq" id="WP_151167827.1">
    <property type="nucleotide sequence ID" value="NZ_WACR01000005.1"/>
</dbReference>
<dbReference type="AlphaFoldDB" id="A0A6N6MBE8"/>
<feature type="domain" description="J" evidence="2">
    <location>
        <begin position="189"/>
        <end position="253"/>
    </location>
</feature>
<dbReference type="Proteomes" id="UP000435357">
    <property type="component" value="Unassembled WGS sequence"/>
</dbReference>
<protein>
    <submittedName>
        <fullName evidence="3">DnaJ domain-containing protein</fullName>
    </submittedName>
</protein>
<dbReference type="InterPro" id="IPR007791">
    <property type="entry name" value="DjlA_N"/>
</dbReference>
<reference evidence="3 4" key="1">
    <citation type="submission" date="2019-09" db="EMBL/GenBank/DDBJ databases">
        <title>Genomes of Cryomorphaceae.</title>
        <authorList>
            <person name="Bowman J.P."/>
        </authorList>
    </citation>
    <scope>NUCLEOTIDE SEQUENCE [LARGE SCALE GENOMIC DNA]</scope>
    <source>
        <strain evidence="3 4">KCTC 52047</strain>
    </source>
</reference>
<dbReference type="InterPro" id="IPR036869">
    <property type="entry name" value="J_dom_sf"/>
</dbReference>
<dbReference type="EMBL" id="WACR01000005">
    <property type="protein sequence ID" value="KAB1064546.1"/>
    <property type="molecule type" value="Genomic_DNA"/>
</dbReference>
<dbReference type="Gene3D" id="1.10.3680.10">
    <property type="entry name" value="TerB-like"/>
    <property type="match status" value="1"/>
</dbReference>
<keyword evidence="1" id="KW-1133">Transmembrane helix</keyword>
<keyword evidence="1" id="KW-0472">Membrane</keyword>
<gene>
    <name evidence="3" type="ORF">F3059_07565</name>
</gene>
<dbReference type="InterPro" id="IPR029024">
    <property type="entry name" value="TerB-like"/>
</dbReference>
<evidence type="ECO:0000259" key="2">
    <source>
        <dbReference type="PROSITE" id="PS50076"/>
    </source>
</evidence>